<evidence type="ECO:0000313" key="2">
    <source>
        <dbReference type="Proteomes" id="UP000008043"/>
    </source>
</evidence>
<dbReference type="KEGG" id="sdv:BN159_0438"/>
<evidence type="ECO:0000313" key="1">
    <source>
        <dbReference type="EMBL" id="CCK24817.1"/>
    </source>
</evidence>
<proteinExistence type="predicted"/>
<gene>
    <name evidence="1" type="ORF">BN159_0438</name>
</gene>
<reference evidence="1 2" key="1">
    <citation type="journal article" date="2012" name="J. Bacteriol.">
        <title>Genome sequence of the bacterium Streptomyces davawensis JCM 4913 and heterologous production of the unique antibiotic roseoflavin.</title>
        <authorList>
            <person name="Jankowitsch F."/>
            <person name="Schwarz J."/>
            <person name="Ruckert C."/>
            <person name="Gust B."/>
            <person name="Szczepanowski R."/>
            <person name="Blom J."/>
            <person name="Pelzer S."/>
            <person name="Kalinowski J."/>
            <person name="Mack M."/>
        </authorList>
    </citation>
    <scope>NUCLEOTIDE SEQUENCE [LARGE SCALE GENOMIC DNA]</scope>
    <source>
        <strain evidence="2">DSM 101723 / JCM 4913 / KCC S-0913 / 768</strain>
    </source>
</reference>
<organism evidence="1 2">
    <name type="scientific">Streptomyces davaonensis (strain DSM 101723 / JCM 4913 / KCC S-0913 / 768)</name>
    <dbReference type="NCBI Taxonomy" id="1214101"/>
    <lineage>
        <taxon>Bacteria</taxon>
        <taxon>Bacillati</taxon>
        <taxon>Actinomycetota</taxon>
        <taxon>Actinomycetes</taxon>
        <taxon>Kitasatosporales</taxon>
        <taxon>Streptomycetaceae</taxon>
        <taxon>Streptomyces</taxon>
    </lineage>
</organism>
<dbReference type="RefSeq" id="WP_015655220.1">
    <property type="nucleotide sequence ID" value="NC_020504.1"/>
</dbReference>
<accession>K4QV93</accession>
<keyword evidence="2" id="KW-1185">Reference proteome</keyword>
<sequence>MSNTVDVDFDGVYQGVSIRAMVGSPRLQRVTLLEEGSPHPIQWVGSGEGGLQIGGVQLSGEKKVSVTVESSNDNGETFKPSSLGRSTWRTLSLPSFVVTTVKAEDDGDSDSDFDDAVVYFSWLSK</sequence>
<dbReference type="EMBL" id="HE971709">
    <property type="protein sequence ID" value="CCK24817.1"/>
    <property type="molecule type" value="Genomic_DNA"/>
</dbReference>
<dbReference type="Gene3D" id="2.60.120.400">
    <property type="entry name" value="Calcium-mediated lectin"/>
    <property type="match status" value="1"/>
</dbReference>
<dbReference type="Proteomes" id="UP000008043">
    <property type="component" value="Chromosome"/>
</dbReference>
<name>K4QV93_STRDJ</name>
<protein>
    <submittedName>
        <fullName evidence="1">Uncharacterized protein</fullName>
    </submittedName>
</protein>
<dbReference type="AlphaFoldDB" id="K4QV93"/>
<dbReference type="PATRIC" id="fig|1214101.3.peg.439"/>
<dbReference type="HOGENOM" id="CLU_1991360_0_0_11"/>
<dbReference type="InterPro" id="IPR036684">
    <property type="entry name" value="Ca_lectin_sf"/>
</dbReference>